<evidence type="ECO:0000313" key="1">
    <source>
        <dbReference type="EMBL" id="PWG04848.1"/>
    </source>
</evidence>
<dbReference type="RefSeq" id="WP_109405164.1">
    <property type="nucleotide sequence ID" value="NZ_QFFG01000004.1"/>
</dbReference>
<comment type="caution">
    <text evidence="1">The sequence shown here is derived from an EMBL/GenBank/DDBJ whole genome shotgun (WGS) entry which is preliminary data.</text>
</comment>
<gene>
    <name evidence="1" type="ORF">DIS07_10270</name>
</gene>
<reference evidence="1 2" key="1">
    <citation type="submission" date="2018-05" db="EMBL/GenBank/DDBJ databases">
        <title>Polaribacter aquimarinus sp. nov., isolated from sediment in a sediment of sea.</title>
        <authorList>
            <person name="Lu D."/>
        </authorList>
    </citation>
    <scope>NUCLEOTIDE SEQUENCE [LARGE SCALE GENOMIC DNA]</scope>
    <source>
        <strain evidence="1 2">ZY113</strain>
    </source>
</reference>
<protein>
    <submittedName>
        <fullName evidence="1">Uncharacterized protein</fullName>
    </submittedName>
</protein>
<organism evidence="1 2">
    <name type="scientific">Polaribacter aquimarinus</name>
    <dbReference type="NCBI Taxonomy" id="2100726"/>
    <lineage>
        <taxon>Bacteria</taxon>
        <taxon>Pseudomonadati</taxon>
        <taxon>Bacteroidota</taxon>
        <taxon>Flavobacteriia</taxon>
        <taxon>Flavobacteriales</taxon>
        <taxon>Flavobacteriaceae</taxon>
    </lineage>
</organism>
<dbReference type="AlphaFoldDB" id="A0A2U2J927"/>
<proteinExistence type="predicted"/>
<name>A0A2U2J927_9FLAO</name>
<evidence type="ECO:0000313" key="2">
    <source>
        <dbReference type="Proteomes" id="UP000245670"/>
    </source>
</evidence>
<dbReference type="OrthoDB" id="1521695at2"/>
<dbReference type="EMBL" id="QFFG01000004">
    <property type="protein sequence ID" value="PWG04848.1"/>
    <property type="molecule type" value="Genomic_DNA"/>
</dbReference>
<dbReference type="Proteomes" id="UP000245670">
    <property type="component" value="Unassembled WGS sequence"/>
</dbReference>
<keyword evidence="2" id="KW-1185">Reference proteome</keyword>
<accession>A0A2U2J927</accession>
<sequence length="201" mass="23217">MNLDYYQRPFYLISKPVVSEIIKQPHSKRKSFWSLVPEKKYNYLEAKQLIESYYSSILREVKKIVSTKSKMYWLHLSRRILTSTSGKDKSPITIGVTRKIIDGAIEKFGKNTGGINALSETPDPNWNDQQIWDNINEPWLRDAANRNDVIRVVSDPNNPINLINDKGQISFFAREHNLLTTPVSQGGLGYTYNPLTYTYTK</sequence>